<sequence>MKILIIQGSPDAGSLSHANAENYYQRAKKLGLDVQMVDLAKDQFDPVLRYGYRKHMEDEAYPNQMQTLIQTADHLAFFFPVWWSAEPAVLKGWFDRVFTPGFAYHYDNGKTIKLLKGKTASLFITSHAPTFFYGLYGGVISRWKHMLLGFCGVKLTHKLILGNMDKTSDTDVKRKQFIKKCANTLIKS</sequence>
<organism evidence="4 5">
    <name type="scientific">Nicoliella spurrieriana</name>
    <dbReference type="NCBI Taxonomy" id="2925830"/>
    <lineage>
        <taxon>Bacteria</taxon>
        <taxon>Bacillati</taxon>
        <taxon>Bacillota</taxon>
        <taxon>Bacilli</taxon>
        <taxon>Lactobacillales</taxon>
        <taxon>Lactobacillaceae</taxon>
        <taxon>Nicoliella</taxon>
    </lineage>
</organism>
<name>A0A976RRC4_9LACO</name>
<dbReference type="SUPFAM" id="SSF52218">
    <property type="entry name" value="Flavoproteins"/>
    <property type="match status" value="1"/>
</dbReference>
<dbReference type="KEGG" id="lbe:MOO44_00800"/>
<dbReference type="InterPro" id="IPR029039">
    <property type="entry name" value="Flavoprotein-like_sf"/>
</dbReference>
<dbReference type="EMBL" id="CP093360">
    <property type="protein sequence ID" value="UQS86211.1"/>
    <property type="molecule type" value="Genomic_DNA"/>
</dbReference>
<dbReference type="Gene3D" id="3.40.50.360">
    <property type="match status" value="1"/>
</dbReference>
<accession>A0A976RRC4</accession>
<proteinExistence type="inferred from homology"/>
<dbReference type="Pfam" id="PF02525">
    <property type="entry name" value="Flavodoxin_2"/>
    <property type="match status" value="1"/>
</dbReference>
<evidence type="ECO:0000259" key="3">
    <source>
        <dbReference type="Pfam" id="PF02525"/>
    </source>
</evidence>
<dbReference type="RefSeq" id="WP_260116020.1">
    <property type="nucleotide sequence ID" value="NZ_CP093360.1"/>
</dbReference>
<dbReference type="PANTHER" id="PTHR10204:SF34">
    <property type="entry name" value="NAD(P)H DEHYDROGENASE [QUINONE] 1 ISOFORM 1"/>
    <property type="match status" value="1"/>
</dbReference>
<keyword evidence="4" id="KW-0614">Plasmid</keyword>
<reference evidence="4" key="1">
    <citation type="journal article" date="2022" name="Int. J. Syst. Evol. Microbiol.">
        <title>Apilactobacillus apisilvae sp. nov., Nicolia spurrieriana gen. nov. sp. nov., Bombilactobacillus folatiphilus sp. nov. and Bombilactobacillus thymidiniphilus sp. nov., four new lactic acid bacterial isolates from stingless bees Tetragonula carbonaria and Austroplebeia australis.</title>
        <authorList>
            <person name="Oliphant S.A."/>
            <person name="Watson-Haigh N.S."/>
            <person name="Sumby K.M."/>
            <person name="Gardner J."/>
            <person name="Groom S."/>
            <person name="Jiranek V."/>
        </authorList>
    </citation>
    <scope>NUCLEOTIDE SEQUENCE</scope>
    <source>
        <strain evidence="4">SGEP1_A5</strain>
    </source>
</reference>
<evidence type="ECO:0000256" key="2">
    <source>
        <dbReference type="ARBA" id="ARBA00023002"/>
    </source>
</evidence>
<dbReference type="GO" id="GO:0005829">
    <property type="term" value="C:cytosol"/>
    <property type="evidence" value="ECO:0007669"/>
    <property type="project" value="TreeGrafter"/>
</dbReference>
<protein>
    <submittedName>
        <fullName evidence="4">NAD(P)H-dependent oxidoreductase</fullName>
    </submittedName>
</protein>
<gene>
    <name evidence="4" type="ORF">MOO44_00800</name>
</gene>
<dbReference type="InterPro" id="IPR003680">
    <property type="entry name" value="Flavodoxin_fold"/>
</dbReference>
<keyword evidence="2" id="KW-0560">Oxidoreductase</keyword>
<dbReference type="GO" id="GO:0003955">
    <property type="term" value="F:NAD(P)H dehydrogenase (quinone) activity"/>
    <property type="evidence" value="ECO:0007669"/>
    <property type="project" value="TreeGrafter"/>
</dbReference>
<dbReference type="AlphaFoldDB" id="A0A976RRC4"/>
<keyword evidence="5" id="KW-1185">Reference proteome</keyword>
<evidence type="ECO:0000313" key="4">
    <source>
        <dbReference type="EMBL" id="UQS86211.1"/>
    </source>
</evidence>
<evidence type="ECO:0000313" key="5">
    <source>
        <dbReference type="Proteomes" id="UP000831181"/>
    </source>
</evidence>
<dbReference type="Proteomes" id="UP000831181">
    <property type="component" value="Plasmid p1unnamed"/>
</dbReference>
<comment type="similarity">
    <text evidence="1">Belongs to the NAD(P)H dehydrogenase (quinone) family.</text>
</comment>
<evidence type="ECO:0000256" key="1">
    <source>
        <dbReference type="ARBA" id="ARBA00006252"/>
    </source>
</evidence>
<geneLocation type="plasmid" evidence="4 5">
    <name>p1unnamed</name>
</geneLocation>
<dbReference type="InterPro" id="IPR051545">
    <property type="entry name" value="NAD(P)H_dehydrogenase_qn"/>
</dbReference>
<dbReference type="PANTHER" id="PTHR10204">
    <property type="entry name" value="NAD P H OXIDOREDUCTASE-RELATED"/>
    <property type="match status" value="1"/>
</dbReference>
<feature type="domain" description="Flavodoxin-like fold" evidence="3">
    <location>
        <begin position="1"/>
        <end position="181"/>
    </location>
</feature>